<reference evidence="3 4" key="1">
    <citation type="submission" date="2018-01" db="EMBL/GenBank/DDBJ databases">
        <title>Genome Sequencing and Assembly of Anaerobacter polyendosporus strain CT4.</title>
        <authorList>
            <person name="Tachaapaikoon C."/>
            <person name="Sutheeworapong S."/>
            <person name="Jenjaroenpun P."/>
            <person name="Wongsurawat T."/>
            <person name="Nookeaw I."/>
            <person name="Cheawchanlertfa P."/>
            <person name="Kosugi A."/>
            <person name="Cheevadhanarak S."/>
            <person name="Ratanakhanokchai K."/>
        </authorList>
    </citation>
    <scope>NUCLEOTIDE SEQUENCE [LARGE SCALE GENOMIC DNA]</scope>
    <source>
        <strain evidence="3 4">CT4</strain>
    </source>
</reference>
<dbReference type="InterPro" id="IPR036938">
    <property type="entry name" value="PAP2/HPO_sf"/>
</dbReference>
<evidence type="ECO:0000313" key="4">
    <source>
        <dbReference type="Proteomes" id="UP000286268"/>
    </source>
</evidence>
<keyword evidence="1" id="KW-1133">Transmembrane helix</keyword>
<accession>A0A410DUV0</accession>
<feature type="transmembrane region" description="Helical" evidence="1">
    <location>
        <begin position="59"/>
        <end position="80"/>
    </location>
</feature>
<dbReference type="OrthoDB" id="9789113at2"/>
<feature type="transmembrane region" description="Helical" evidence="1">
    <location>
        <begin position="29"/>
        <end position="47"/>
    </location>
</feature>
<dbReference type="AlphaFoldDB" id="A0A410DUV0"/>
<keyword evidence="1" id="KW-0472">Membrane</keyword>
<dbReference type="Gene3D" id="1.20.144.10">
    <property type="entry name" value="Phosphatidic acid phosphatase type 2/haloperoxidase"/>
    <property type="match status" value="1"/>
</dbReference>
<dbReference type="KEGG" id="cmah:C1I91_15080"/>
<feature type="domain" description="Phosphatidic acid phosphatase type 2/haloperoxidase" evidence="2">
    <location>
        <begin position="56"/>
        <end position="164"/>
    </location>
</feature>
<dbReference type="SUPFAM" id="SSF48317">
    <property type="entry name" value="Acid phosphatase/Vanadium-dependent haloperoxidase"/>
    <property type="match status" value="1"/>
</dbReference>
<feature type="transmembrane region" description="Helical" evidence="1">
    <location>
        <begin position="145"/>
        <end position="163"/>
    </location>
</feature>
<dbReference type="PANTHER" id="PTHR14969:SF58">
    <property type="entry name" value="UNDECAPRENYL-DIPHOSPHATASE BCRC"/>
    <property type="match status" value="1"/>
</dbReference>
<gene>
    <name evidence="3" type="ORF">C1I91_15080</name>
</gene>
<evidence type="ECO:0000259" key="2">
    <source>
        <dbReference type="SMART" id="SM00014"/>
    </source>
</evidence>
<dbReference type="EMBL" id="CP025746">
    <property type="protein sequence ID" value="QAA32859.1"/>
    <property type="molecule type" value="Genomic_DNA"/>
</dbReference>
<evidence type="ECO:0000313" key="3">
    <source>
        <dbReference type="EMBL" id="QAA32859.1"/>
    </source>
</evidence>
<proteinExistence type="predicted"/>
<sequence>MNMELFRLINNLAYKDNVLDVIMIVFSKYVPYLFMAIIAIVFLLGIFKKNSEYRKSMFSIFVFTLMNLFISFIVGSIYYVDRPFVHNKVNLLFPHAKDASFPSDHATGTMSIALGFGKYNKAISLTLSILSSIVGFSRVYVGHHYPADVISAYTIVFIVNYIYNLKLRNRVEELYEILEKKVAYKLGFKALYN</sequence>
<keyword evidence="4" id="KW-1185">Reference proteome</keyword>
<dbReference type="PANTHER" id="PTHR14969">
    <property type="entry name" value="SPHINGOSINE-1-PHOSPHATE PHOSPHOHYDROLASE"/>
    <property type="match status" value="1"/>
</dbReference>
<dbReference type="Pfam" id="PF01569">
    <property type="entry name" value="PAP2"/>
    <property type="match status" value="1"/>
</dbReference>
<name>A0A410DUV0_9CLOT</name>
<protein>
    <submittedName>
        <fullName evidence="3">Phosphatase PAP2 family protein</fullName>
    </submittedName>
</protein>
<dbReference type="RefSeq" id="WP_021656744.1">
    <property type="nucleotide sequence ID" value="NZ_CP025746.1"/>
</dbReference>
<dbReference type="InterPro" id="IPR000326">
    <property type="entry name" value="PAP2/HPO"/>
</dbReference>
<keyword evidence="1" id="KW-0812">Transmembrane</keyword>
<evidence type="ECO:0000256" key="1">
    <source>
        <dbReference type="SAM" id="Phobius"/>
    </source>
</evidence>
<organism evidence="3 4">
    <name type="scientific">Clostridium manihotivorum</name>
    <dbReference type="NCBI Taxonomy" id="2320868"/>
    <lineage>
        <taxon>Bacteria</taxon>
        <taxon>Bacillati</taxon>
        <taxon>Bacillota</taxon>
        <taxon>Clostridia</taxon>
        <taxon>Eubacteriales</taxon>
        <taxon>Clostridiaceae</taxon>
        <taxon>Clostridium</taxon>
    </lineage>
</organism>
<dbReference type="SMART" id="SM00014">
    <property type="entry name" value="acidPPc"/>
    <property type="match status" value="1"/>
</dbReference>
<dbReference type="Proteomes" id="UP000286268">
    <property type="component" value="Chromosome"/>
</dbReference>